<dbReference type="RefSeq" id="WP_198578305.1">
    <property type="nucleotide sequence ID" value="NZ_JADWOX010000021.1"/>
</dbReference>
<dbReference type="InterPro" id="IPR011050">
    <property type="entry name" value="Pectin_lyase_fold/virulence"/>
</dbReference>
<keyword evidence="2" id="KW-1185">Reference proteome</keyword>
<organism evidence="1 2">
    <name type="scientific">Caulobacter hibisci</name>
    <dbReference type="NCBI Taxonomy" id="2035993"/>
    <lineage>
        <taxon>Bacteria</taxon>
        <taxon>Pseudomonadati</taxon>
        <taxon>Pseudomonadota</taxon>
        <taxon>Alphaproteobacteria</taxon>
        <taxon>Caulobacterales</taxon>
        <taxon>Caulobacteraceae</taxon>
        <taxon>Caulobacter</taxon>
    </lineage>
</organism>
<dbReference type="SUPFAM" id="SSF51126">
    <property type="entry name" value="Pectin lyase-like"/>
    <property type="match status" value="1"/>
</dbReference>
<evidence type="ECO:0000313" key="1">
    <source>
        <dbReference type="EMBL" id="MBI1686417.1"/>
    </source>
</evidence>
<dbReference type="InterPro" id="IPR012334">
    <property type="entry name" value="Pectin_lyas_fold"/>
</dbReference>
<gene>
    <name evidence="1" type="ORF">I4Q42_22330</name>
</gene>
<dbReference type="Gene3D" id="2.160.20.10">
    <property type="entry name" value="Single-stranded right-handed beta-helix, Pectin lyase-like"/>
    <property type="match status" value="1"/>
</dbReference>
<protein>
    <submittedName>
        <fullName evidence="1">Uncharacterized protein</fullName>
    </submittedName>
</protein>
<dbReference type="Proteomes" id="UP000639859">
    <property type="component" value="Unassembled WGS sequence"/>
</dbReference>
<reference evidence="1 2" key="1">
    <citation type="submission" date="2020-11" db="EMBL/GenBank/DDBJ databases">
        <title>genome sequence of strain KACC 18849.</title>
        <authorList>
            <person name="Gao J."/>
            <person name="Zhang X."/>
        </authorList>
    </citation>
    <scope>NUCLEOTIDE SEQUENCE [LARGE SCALE GENOMIC DNA]</scope>
    <source>
        <strain evidence="1 2">KACC 18849</strain>
    </source>
</reference>
<evidence type="ECO:0000313" key="2">
    <source>
        <dbReference type="Proteomes" id="UP000639859"/>
    </source>
</evidence>
<proteinExistence type="predicted"/>
<dbReference type="EMBL" id="JADWOX010000021">
    <property type="protein sequence ID" value="MBI1686417.1"/>
    <property type="molecule type" value="Genomic_DNA"/>
</dbReference>
<comment type="caution">
    <text evidence="1">The sequence shown here is derived from an EMBL/GenBank/DDBJ whole genome shotgun (WGS) entry which is preliminary data.</text>
</comment>
<name>A0ABS0T3F6_9CAUL</name>
<sequence length="608" mass="62499">MIKKAGAGGSVLLLADAGDYKVSGPINITAAMSGAGVTIKGVTKAGADMDAHIEGTRPATYSATNAAGNELFKFQAGASGLTFENLSVANTGTVFRAAGDVSNITIQHIEADNVQRFFEDYAGGSNKTATVTGLTIRDVDVEGFSKGVIRLQYNSSNILIEDVRGDSERQDGDDFAIGVHLAGTVHDVVISRTTMENATATTTGTYWNGDGFATESQVYNVTFKDTISRGNTDAGYDLKSKSTTLINALAEDNSRNYRVWGDVVMVDSVGLDPDKRGGATNSQTQVWVAAGAKLDIKGGYFSDAGTGTSVFYNEGGKVTLSGTDVTYSATGAKLVVGSAVTGLAASDVTKVDAVGKTSSTADLGVVVYKATVTENEGYTSIKATATGEVFSATAKSEHFIFDQTAKMGSDVIQGFGKNDVLVTTKKLADGNGDGLIAFGSNNVIDLGYKAGNVKIAGLASVRALGQTDEGFVYGVASVRPKGAVESKLGVSDTLQGDKADKAVNKFFFDTALDLGLGEDKIVSMGVKDILVTTAKLSDGAAGSKLTATSASAGFDLHKGAHDLGGVLITDTAGSAVNVIEFDGSKIVGGVEYFVYSLVGSAAGVADLA</sequence>
<accession>A0ABS0T3F6</accession>